<sequence>MTTVQKIKEIEDEMASLIFWDAYQPTNFVLVAQKNKATSYHLGQLKAKLAKLRRELISPSGGGGGGPGIGFDVARTGVASVGFVGFPSSTLMSKLTGTHSEVSEIDFTTLTTVPGTLKVHGAPIQILDLPGIIEGANDGRGRGRQVIAVARTCNLIFIVLDVLKPLGDKKIIESELEGFGIRLNKKPPAILVRKKDKGGIAITNTVPLTNIDQEEIKAVLSEYKLSNVDVTIRQPNMTADDLVDVIEGNRVYIPALYVLNKIDAISIEELDLLYKIPHSVPVSSREWLNIDELTEKMWEALELVRVYTKPRGQSPDYSAPVVLRRGRCSVEDFCNAIHKEIAKQMKYAVVWGASAKHSRGQKVGLDHILEDEDGKILILSMRTISSGLSVVHIAKN</sequence>
<organism evidence="5 6">
    <name type="scientific">Suillus discolor</name>
    <dbReference type="NCBI Taxonomy" id="1912936"/>
    <lineage>
        <taxon>Eukaryota</taxon>
        <taxon>Fungi</taxon>
        <taxon>Dikarya</taxon>
        <taxon>Basidiomycota</taxon>
        <taxon>Agaricomycotina</taxon>
        <taxon>Agaricomycetes</taxon>
        <taxon>Agaricomycetidae</taxon>
        <taxon>Boletales</taxon>
        <taxon>Suillineae</taxon>
        <taxon>Suillaceae</taxon>
        <taxon>Suillus</taxon>
    </lineage>
</organism>
<feature type="domain" description="OBG-type G" evidence="3">
    <location>
        <begin position="79"/>
        <end position="302"/>
    </location>
</feature>
<dbReference type="FunFam" id="3.40.50.300:FF:001436">
    <property type="entry name" value="Developmentally-regulated GTP-binding protein"/>
    <property type="match status" value="1"/>
</dbReference>
<dbReference type="EMBL" id="JABBWM010000003">
    <property type="protein sequence ID" value="KAG2118855.1"/>
    <property type="molecule type" value="Genomic_DNA"/>
</dbReference>
<dbReference type="InterPro" id="IPR012675">
    <property type="entry name" value="Beta-grasp_dom_sf"/>
</dbReference>
<keyword evidence="2" id="KW-0342">GTP-binding</keyword>
<dbReference type="GeneID" id="64703158"/>
<dbReference type="Gene3D" id="3.40.50.300">
    <property type="entry name" value="P-loop containing nucleotide triphosphate hydrolases"/>
    <property type="match status" value="2"/>
</dbReference>
<evidence type="ECO:0000259" key="3">
    <source>
        <dbReference type="PROSITE" id="PS51710"/>
    </source>
</evidence>
<name>A0A9P7FHI2_9AGAM</name>
<proteinExistence type="predicted"/>
<dbReference type="InterPro" id="IPR006074">
    <property type="entry name" value="GTP1-OBG_CS"/>
</dbReference>
<evidence type="ECO:0000256" key="2">
    <source>
        <dbReference type="ARBA" id="ARBA00023134"/>
    </source>
</evidence>
<evidence type="ECO:0000313" key="5">
    <source>
        <dbReference type="EMBL" id="KAG2118855.1"/>
    </source>
</evidence>
<dbReference type="FunFam" id="3.10.20.30:FF:000003">
    <property type="entry name" value="Developmentally-regulated GTP-binding protein 1"/>
    <property type="match status" value="1"/>
</dbReference>
<dbReference type="SUPFAM" id="SSF52540">
    <property type="entry name" value="P-loop containing nucleoside triphosphate hydrolases"/>
    <property type="match status" value="1"/>
</dbReference>
<dbReference type="Proteomes" id="UP000823399">
    <property type="component" value="Unassembled WGS sequence"/>
</dbReference>
<dbReference type="InterPro" id="IPR031662">
    <property type="entry name" value="GTP-binding_2"/>
</dbReference>
<dbReference type="PROSITE" id="PS51710">
    <property type="entry name" value="G_OBG"/>
    <property type="match status" value="1"/>
</dbReference>
<comment type="caution">
    <text evidence="5">The sequence shown here is derived from an EMBL/GenBank/DDBJ whole genome shotgun (WGS) entry which is preliminary data.</text>
</comment>
<dbReference type="GO" id="GO:0003924">
    <property type="term" value="F:GTPase activity"/>
    <property type="evidence" value="ECO:0007669"/>
    <property type="project" value="InterPro"/>
</dbReference>
<evidence type="ECO:0000259" key="4">
    <source>
        <dbReference type="PROSITE" id="PS51880"/>
    </source>
</evidence>
<feature type="domain" description="TGS" evidence="4">
    <location>
        <begin position="302"/>
        <end position="379"/>
    </location>
</feature>
<dbReference type="InterPro" id="IPR012676">
    <property type="entry name" value="TGS-like"/>
</dbReference>
<evidence type="ECO:0000256" key="1">
    <source>
        <dbReference type="ARBA" id="ARBA00022741"/>
    </source>
</evidence>
<dbReference type="CDD" id="cd01896">
    <property type="entry name" value="DRG"/>
    <property type="match status" value="1"/>
</dbReference>
<dbReference type="OrthoDB" id="603at2759"/>
<dbReference type="GO" id="GO:1903833">
    <property type="term" value="P:positive regulation of cellular response to amino acid starvation"/>
    <property type="evidence" value="ECO:0007669"/>
    <property type="project" value="UniProtKB-ARBA"/>
</dbReference>
<gene>
    <name evidence="5" type="ORF">F5147DRAFT_767610</name>
</gene>
<dbReference type="Pfam" id="PF02824">
    <property type="entry name" value="TGS"/>
    <property type="match status" value="1"/>
</dbReference>
<dbReference type="GO" id="GO:0005525">
    <property type="term" value="F:GTP binding"/>
    <property type="evidence" value="ECO:0007669"/>
    <property type="project" value="UniProtKB-KW"/>
</dbReference>
<dbReference type="PRINTS" id="PR00326">
    <property type="entry name" value="GTP1OBG"/>
</dbReference>
<dbReference type="AlphaFoldDB" id="A0A9P7FHI2"/>
<reference evidence="5" key="1">
    <citation type="journal article" date="2020" name="New Phytol.">
        <title>Comparative genomics reveals dynamic genome evolution in host specialist ectomycorrhizal fungi.</title>
        <authorList>
            <person name="Lofgren L.A."/>
            <person name="Nguyen N.H."/>
            <person name="Vilgalys R."/>
            <person name="Ruytinx J."/>
            <person name="Liao H.L."/>
            <person name="Branco S."/>
            <person name="Kuo A."/>
            <person name="LaButti K."/>
            <person name="Lipzen A."/>
            <person name="Andreopoulos W."/>
            <person name="Pangilinan J."/>
            <person name="Riley R."/>
            <person name="Hundley H."/>
            <person name="Na H."/>
            <person name="Barry K."/>
            <person name="Grigoriev I.V."/>
            <person name="Stajich J.E."/>
            <person name="Kennedy P.G."/>
        </authorList>
    </citation>
    <scope>NUCLEOTIDE SEQUENCE</scope>
    <source>
        <strain evidence="5">FC423</strain>
    </source>
</reference>
<dbReference type="PROSITE" id="PS00905">
    <property type="entry name" value="GTP1_OBG"/>
    <property type="match status" value="1"/>
</dbReference>
<dbReference type="InterPro" id="IPR004095">
    <property type="entry name" value="TGS"/>
</dbReference>
<dbReference type="Pfam" id="PF01926">
    <property type="entry name" value="MMR_HSR1"/>
    <property type="match status" value="1"/>
</dbReference>
<dbReference type="InterPro" id="IPR045001">
    <property type="entry name" value="DRG"/>
</dbReference>
<dbReference type="InterPro" id="IPR005225">
    <property type="entry name" value="Small_GTP-bd"/>
</dbReference>
<protein>
    <submittedName>
        <fullName evidence="5">P-loop containing nucleoside triphosphate hydrolase protein</fullName>
    </submittedName>
</protein>
<dbReference type="CDD" id="cd17230">
    <property type="entry name" value="TGS_DRG1"/>
    <property type="match status" value="1"/>
</dbReference>
<dbReference type="InterPro" id="IPR006073">
    <property type="entry name" value="GTP-bd"/>
</dbReference>
<dbReference type="RefSeq" id="XP_041298964.1">
    <property type="nucleotide sequence ID" value="XM_041440899.1"/>
</dbReference>
<keyword evidence="6" id="KW-1185">Reference proteome</keyword>
<dbReference type="InterPro" id="IPR027417">
    <property type="entry name" value="P-loop_NTPase"/>
</dbReference>
<dbReference type="SUPFAM" id="SSF81271">
    <property type="entry name" value="TGS-like"/>
    <property type="match status" value="1"/>
</dbReference>
<dbReference type="Gene3D" id="3.10.20.30">
    <property type="match status" value="1"/>
</dbReference>
<dbReference type="PANTHER" id="PTHR43127">
    <property type="entry name" value="DEVELOPMENTALLY-REGULATED GTP-BINDING PROTEIN 2"/>
    <property type="match status" value="1"/>
</dbReference>
<accession>A0A9P7FHI2</accession>
<evidence type="ECO:0000313" key="6">
    <source>
        <dbReference type="Proteomes" id="UP000823399"/>
    </source>
</evidence>
<dbReference type="InterPro" id="IPR031167">
    <property type="entry name" value="G_OBG"/>
</dbReference>
<keyword evidence="1" id="KW-0547">Nucleotide-binding</keyword>
<keyword evidence="5" id="KW-0378">Hydrolase</keyword>
<dbReference type="NCBIfam" id="TIGR00231">
    <property type="entry name" value="small_GTP"/>
    <property type="match status" value="1"/>
</dbReference>
<dbReference type="PROSITE" id="PS51880">
    <property type="entry name" value="TGS"/>
    <property type="match status" value="1"/>
</dbReference>
<dbReference type="Pfam" id="PF16897">
    <property type="entry name" value="MMR_HSR1_Xtn"/>
    <property type="match status" value="1"/>
</dbReference>